<dbReference type="EMBL" id="CAJNRE010014530">
    <property type="protein sequence ID" value="CAF2128358.1"/>
    <property type="molecule type" value="Genomic_DNA"/>
</dbReference>
<dbReference type="InterPro" id="IPR017452">
    <property type="entry name" value="GPCR_Rhodpsn_7TM"/>
</dbReference>
<evidence type="ECO:0000313" key="11">
    <source>
        <dbReference type="EMBL" id="CAF2128358.1"/>
    </source>
</evidence>
<organism evidence="11 12">
    <name type="scientific">Rotaria magnacalcarata</name>
    <dbReference type="NCBI Taxonomy" id="392030"/>
    <lineage>
        <taxon>Eukaryota</taxon>
        <taxon>Metazoa</taxon>
        <taxon>Spiralia</taxon>
        <taxon>Gnathifera</taxon>
        <taxon>Rotifera</taxon>
        <taxon>Eurotatoria</taxon>
        <taxon>Bdelloidea</taxon>
        <taxon>Philodinida</taxon>
        <taxon>Philodinidae</taxon>
        <taxon>Rotaria</taxon>
    </lineage>
</organism>
<feature type="transmembrane region" description="Helical" evidence="8">
    <location>
        <begin position="117"/>
        <end position="139"/>
    </location>
</feature>
<dbReference type="AlphaFoldDB" id="A0A816W4I9"/>
<evidence type="ECO:0000313" key="10">
    <source>
        <dbReference type="EMBL" id="CAF1433908.1"/>
    </source>
</evidence>
<gene>
    <name evidence="10" type="ORF">KQP761_LOCUS11181</name>
    <name evidence="11" type="ORF">MBJ925_LOCUS27146</name>
</gene>
<evidence type="ECO:0000256" key="7">
    <source>
        <dbReference type="ARBA" id="ARBA00023224"/>
    </source>
</evidence>
<sequence>MHSILKTTTTTTTIPTSGSITTSLITTDLLSTDIYDPRITRPFALIFLFIGSIGNSLSFIVFSQKPLRAYSTFRYLAYLSIVDLLVLYLGLGHLILHDYFLFDIREQNLFSCKLHTFLTYVTTHLSSWILTMVSIDRAIACTIVQLRKRFSRPKSADRIFIAMCLIISILNSHILLFMGSKERISLSSSSNISSYKDIIVCTHNTSAAYFQFFEKPYNIIDLFSYVLIPFLIMSMCAGIIAYRLFFSLNNSTVKILTNGKTRRGTRRAKQNSYMLFILNIVFILLLAPIALGQIFQDLNQEYRYRLFNSITLLLSYSNHALNFILYGVASPQFRLTLRQLLGAVVSSSTVKKSTACSQSSSDERSQSPSLKKHKIKNNKLIKQQQQQLSKLLVYLICVQLQYGIVLELDPTIMPLLLRLHLAHHQLNLVLLAQHGKVNT</sequence>
<dbReference type="InterPro" id="IPR000276">
    <property type="entry name" value="GPCR_Rhodpsn"/>
</dbReference>
<keyword evidence="5 8" id="KW-0472">Membrane</keyword>
<dbReference type="OrthoDB" id="9983318at2759"/>
<dbReference type="Proteomes" id="UP000663824">
    <property type="component" value="Unassembled WGS sequence"/>
</dbReference>
<dbReference type="EMBL" id="CAJNOW010004915">
    <property type="protein sequence ID" value="CAF1433908.1"/>
    <property type="molecule type" value="Genomic_DNA"/>
</dbReference>
<proteinExistence type="predicted"/>
<keyword evidence="3 8" id="KW-1133">Transmembrane helix</keyword>
<dbReference type="PROSITE" id="PS50262">
    <property type="entry name" value="G_PROTEIN_RECEP_F1_2"/>
    <property type="match status" value="1"/>
</dbReference>
<dbReference type="GO" id="GO:0005886">
    <property type="term" value="C:plasma membrane"/>
    <property type="evidence" value="ECO:0007669"/>
    <property type="project" value="TreeGrafter"/>
</dbReference>
<accession>A0A816W4I9</accession>
<comment type="subcellular location">
    <subcellularLocation>
        <location evidence="1">Membrane</location>
        <topology evidence="1">Multi-pass membrane protein</topology>
    </subcellularLocation>
</comment>
<dbReference type="SUPFAM" id="SSF81321">
    <property type="entry name" value="Family A G protein-coupled receptor-like"/>
    <property type="match status" value="1"/>
</dbReference>
<feature type="domain" description="G-protein coupled receptors family 1 profile" evidence="9">
    <location>
        <begin position="54"/>
        <end position="326"/>
    </location>
</feature>
<comment type="caution">
    <text evidence="11">The sequence shown here is derived from an EMBL/GenBank/DDBJ whole genome shotgun (WGS) entry which is preliminary data.</text>
</comment>
<dbReference type="PANTHER" id="PTHR24243:SF230">
    <property type="entry name" value="G-PROTEIN COUPLED RECEPTORS FAMILY 1 PROFILE DOMAIN-CONTAINING PROTEIN"/>
    <property type="match status" value="1"/>
</dbReference>
<feature type="transmembrane region" description="Helical" evidence="8">
    <location>
        <begin position="43"/>
        <end position="63"/>
    </location>
</feature>
<feature type="transmembrane region" description="Helical" evidence="8">
    <location>
        <begin position="75"/>
        <end position="97"/>
    </location>
</feature>
<dbReference type="Pfam" id="PF00001">
    <property type="entry name" value="7tm_1"/>
    <property type="match status" value="1"/>
</dbReference>
<evidence type="ECO:0000313" key="12">
    <source>
        <dbReference type="Proteomes" id="UP000663824"/>
    </source>
</evidence>
<keyword evidence="4" id="KW-0297">G-protein coupled receptor</keyword>
<protein>
    <recommendedName>
        <fullName evidence="9">G-protein coupled receptors family 1 profile domain-containing protein</fullName>
    </recommendedName>
</protein>
<name>A0A816W4I9_9BILA</name>
<feature type="transmembrane region" description="Helical" evidence="8">
    <location>
        <begin position="307"/>
        <end position="329"/>
    </location>
</feature>
<evidence type="ECO:0000256" key="2">
    <source>
        <dbReference type="ARBA" id="ARBA00022692"/>
    </source>
</evidence>
<evidence type="ECO:0000256" key="4">
    <source>
        <dbReference type="ARBA" id="ARBA00023040"/>
    </source>
</evidence>
<keyword evidence="6" id="KW-0675">Receptor</keyword>
<evidence type="ECO:0000259" key="9">
    <source>
        <dbReference type="PROSITE" id="PS50262"/>
    </source>
</evidence>
<evidence type="ECO:0000256" key="8">
    <source>
        <dbReference type="SAM" id="Phobius"/>
    </source>
</evidence>
<feature type="transmembrane region" description="Helical" evidence="8">
    <location>
        <begin position="159"/>
        <end position="179"/>
    </location>
</feature>
<dbReference type="GO" id="GO:0004930">
    <property type="term" value="F:G protein-coupled receptor activity"/>
    <property type="evidence" value="ECO:0007669"/>
    <property type="project" value="UniProtKB-KW"/>
</dbReference>
<evidence type="ECO:0000256" key="6">
    <source>
        <dbReference type="ARBA" id="ARBA00023170"/>
    </source>
</evidence>
<feature type="transmembrane region" description="Helical" evidence="8">
    <location>
        <begin position="273"/>
        <end position="295"/>
    </location>
</feature>
<dbReference type="Proteomes" id="UP000663834">
    <property type="component" value="Unassembled WGS sequence"/>
</dbReference>
<dbReference type="PRINTS" id="PR00237">
    <property type="entry name" value="GPCRRHODOPSN"/>
</dbReference>
<dbReference type="Gene3D" id="1.20.1070.10">
    <property type="entry name" value="Rhodopsin 7-helix transmembrane proteins"/>
    <property type="match status" value="1"/>
</dbReference>
<evidence type="ECO:0000256" key="5">
    <source>
        <dbReference type="ARBA" id="ARBA00023136"/>
    </source>
</evidence>
<keyword evidence="2 8" id="KW-0812">Transmembrane</keyword>
<feature type="transmembrane region" description="Helical" evidence="8">
    <location>
        <begin position="222"/>
        <end position="245"/>
    </location>
</feature>
<evidence type="ECO:0000256" key="1">
    <source>
        <dbReference type="ARBA" id="ARBA00004141"/>
    </source>
</evidence>
<evidence type="ECO:0000256" key="3">
    <source>
        <dbReference type="ARBA" id="ARBA00022989"/>
    </source>
</evidence>
<dbReference type="PANTHER" id="PTHR24243">
    <property type="entry name" value="G-PROTEIN COUPLED RECEPTOR"/>
    <property type="match status" value="1"/>
</dbReference>
<keyword evidence="7" id="KW-0807">Transducer</keyword>
<reference evidence="11" key="1">
    <citation type="submission" date="2021-02" db="EMBL/GenBank/DDBJ databases">
        <authorList>
            <person name="Nowell W R."/>
        </authorList>
    </citation>
    <scope>NUCLEOTIDE SEQUENCE</scope>
</reference>